<evidence type="ECO:0000313" key="2">
    <source>
        <dbReference type="Proteomes" id="UP000050741"/>
    </source>
</evidence>
<reference evidence="3" key="2">
    <citation type="submission" date="2016-06" db="UniProtKB">
        <authorList>
            <consortium name="WormBaseParasite"/>
        </authorList>
    </citation>
    <scope>IDENTIFICATION</scope>
</reference>
<dbReference type="Gene3D" id="1.10.3290.10">
    <property type="entry name" value="Fido-like domain"/>
    <property type="match status" value="1"/>
</dbReference>
<name>A0A183BR67_GLOPA</name>
<reference evidence="2" key="1">
    <citation type="submission" date="2014-05" db="EMBL/GenBank/DDBJ databases">
        <title>The genome and life-stage specific transcriptomes of Globodera pallida elucidate key aspects of plant parasitism by a cyst nematode.</title>
        <authorList>
            <person name="Cotton J.A."/>
            <person name="Lilley C.J."/>
            <person name="Jones L.M."/>
            <person name="Kikuchi T."/>
            <person name="Reid A.J."/>
            <person name="Thorpe P."/>
            <person name="Tsai I.J."/>
            <person name="Beasley H."/>
            <person name="Blok V."/>
            <person name="Cock P.J.A."/>
            <person name="Van den Akker S.E."/>
            <person name="Holroyd N."/>
            <person name="Hunt M."/>
            <person name="Mantelin S."/>
            <person name="Naghra H."/>
            <person name="Pain A."/>
            <person name="Palomares-Rius J.E."/>
            <person name="Zarowiecki M."/>
            <person name="Berriman M."/>
            <person name="Jones J.T."/>
            <person name="Urwin P.E."/>
        </authorList>
    </citation>
    <scope>NUCLEOTIDE SEQUENCE [LARGE SCALE GENOMIC DNA]</scope>
    <source>
        <strain evidence="2">Lindley</strain>
    </source>
</reference>
<accession>A0A183BR67</accession>
<feature type="region of interest" description="Disordered" evidence="1">
    <location>
        <begin position="101"/>
        <end position="135"/>
    </location>
</feature>
<evidence type="ECO:0000313" key="3">
    <source>
        <dbReference type="WBParaSite" id="GPLIN_000310300"/>
    </source>
</evidence>
<dbReference type="Proteomes" id="UP000050741">
    <property type="component" value="Unassembled WGS sequence"/>
</dbReference>
<dbReference type="SUPFAM" id="SSF140931">
    <property type="entry name" value="Fic-like"/>
    <property type="match status" value="1"/>
</dbReference>
<dbReference type="WBParaSite" id="GPLIN_000310300">
    <property type="protein sequence ID" value="GPLIN_000310300"/>
    <property type="gene ID" value="GPLIN_000310300"/>
</dbReference>
<evidence type="ECO:0000256" key="1">
    <source>
        <dbReference type="SAM" id="MobiDB-lite"/>
    </source>
</evidence>
<keyword evidence="2" id="KW-1185">Reference proteome</keyword>
<organism evidence="2 3">
    <name type="scientific">Globodera pallida</name>
    <name type="common">Potato cyst nematode worm</name>
    <name type="synonym">Heterodera pallida</name>
    <dbReference type="NCBI Taxonomy" id="36090"/>
    <lineage>
        <taxon>Eukaryota</taxon>
        <taxon>Metazoa</taxon>
        <taxon>Ecdysozoa</taxon>
        <taxon>Nematoda</taxon>
        <taxon>Chromadorea</taxon>
        <taxon>Rhabditida</taxon>
        <taxon>Tylenchina</taxon>
        <taxon>Tylenchomorpha</taxon>
        <taxon>Tylenchoidea</taxon>
        <taxon>Heteroderidae</taxon>
        <taxon>Heteroderinae</taxon>
        <taxon>Globodera</taxon>
    </lineage>
</organism>
<dbReference type="AlphaFoldDB" id="A0A183BR67"/>
<sequence>MWKRQAIALQSFARDNSTFDRDAAFLETLKDPMLQRGAITLETILALHKGVMEADGQNEAAGQLRTCNVPVGKHCRPIDHSQVEAKMLTFVQWLDETMKWAKSSTSPSHTQERGPNRRQNSESTAIPWEMTQIHE</sequence>
<protein>
    <submittedName>
        <fullName evidence="3">Uncharacterized protein</fullName>
    </submittedName>
</protein>
<proteinExistence type="predicted"/>
<dbReference type="InterPro" id="IPR036597">
    <property type="entry name" value="Fido-like_dom_sf"/>
</dbReference>